<dbReference type="RefSeq" id="XP_013905818.1">
    <property type="nucleotide sequence ID" value="XM_014050364.1"/>
</dbReference>
<proteinExistence type="predicted"/>
<dbReference type="GeneID" id="25728823"/>
<gene>
    <name evidence="3" type="ORF">MNEG_1155</name>
</gene>
<dbReference type="STRING" id="145388.A0A0D2LK90"/>
<dbReference type="InterPro" id="IPR004821">
    <property type="entry name" value="Cyt_trans-like"/>
</dbReference>
<dbReference type="Pfam" id="PF01467">
    <property type="entry name" value="CTP_transf_like"/>
    <property type="match status" value="1"/>
</dbReference>
<dbReference type="PANTHER" id="PTHR10695:SF46">
    <property type="entry name" value="BIFUNCTIONAL COENZYME A SYNTHASE-RELATED"/>
    <property type="match status" value="1"/>
</dbReference>
<protein>
    <recommendedName>
        <fullName evidence="2">Cytidyltransferase-like domain-containing protein</fullName>
    </recommendedName>
</protein>
<dbReference type="EMBL" id="KK100329">
    <property type="protein sequence ID" value="KIZ06799.1"/>
    <property type="molecule type" value="Genomic_DNA"/>
</dbReference>
<sequence>MAAAGYLVHGSIAQPPKQLAPLLSEAASRQVPASRVYVLVEGAGDCATEPLLEWLGQLYGLVGAFAPRLDVVPLLPFAGWTPGVATVEAAQRSGDRDGGRGGLAMLMEPRVLSEPPAAVSAATGASAALKATAVASSTPAAAATAAAAAAVAATAAAARQERQDSSGKAAAGAIAVDEQLAFVHVAVGGTFDRLHAGHRLLLAATALCATQLVYVGVTADELLAKKAHHDLLQSLEARTTAAADFMSSVRPALTVTTGALRDPSAPTQAELDPDMQALVVSRETLSGGEAINSGRRARGFEELRLVVVSLVGEQPGGGKLSSTALREQDAAAGRDGG</sequence>
<dbReference type="SUPFAM" id="SSF52374">
    <property type="entry name" value="Nucleotidylyl transferase"/>
    <property type="match status" value="1"/>
</dbReference>
<dbReference type="KEGG" id="mng:MNEG_1155"/>
<evidence type="ECO:0000313" key="4">
    <source>
        <dbReference type="Proteomes" id="UP000054498"/>
    </source>
</evidence>
<evidence type="ECO:0000313" key="3">
    <source>
        <dbReference type="EMBL" id="KIZ06799.1"/>
    </source>
</evidence>
<evidence type="ECO:0000256" key="1">
    <source>
        <dbReference type="SAM" id="MobiDB-lite"/>
    </source>
</evidence>
<keyword evidence="4" id="KW-1185">Reference proteome</keyword>
<feature type="domain" description="Cytidyltransferase-like" evidence="2">
    <location>
        <begin position="187"/>
        <end position="327"/>
    </location>
</feature>
<dbReference type="PANTHER" id="PTHR10695">
    <property type="entry name" value="DEPHOSPHO-COA KINASE-RELATED"/>
    <property type="match status" value="1"/>
</dbReference>
<dbReference type="Proteomes" id="UP000054498">
    <property type="component" value="Unassembled WGS sequence"/>
</dbReference>
<dbReference type="GO" id="GO:0004140">
    <property type="term" value="F:dephospho-CoA kinase activity"/>
    <property type="evidence" value="ECO:0007669"/>
    <property type="project" value="TreeGrafter"/>
</dbReference>
<dbReference type="AlphaFoldDB" id="A0A0D2LK90"/>
<evidence type="ECO:0000259" key="2">
    <source>
        <dbReference type="Pfam" id="PF01467"/>
    </source>
</evidence>
<dbReference type="OrthoDB" id="27911at2759"/>
<name>A0A0D2LK90_9CHLO</name>
<dbReference type="InterPro" id="IPR014729">
    <property type="entry name" value="Rossmann-like_a/b/a_fold"/>
</dbReference>
<accession>A0A0D2LK90</accession>
<dbReference type="GO" id="GO:0015937">
    <property type="term" value="P:coenzyme A biosynthetic process"/>
    <property type="evidence" value="ECO:0007669"/>
    <property type="project" value="TreeGrafter"/>
</dbReference>
<organism evidence="3 4">
    <name type="scientific">Monoraphidium neglectum</name>
    <dbReference type="NCBI Taxonomy" id="145388"/>
    <lineage>
        <taxon>Eukaryota</taxon>
        <taxon>Viridiplantae</taxon>
        <taxon>Chlorophyta</taxon>
        <taxon>core chlorophytes</taxon>
        <taxon>Chlorophyceae</taxon>
        <taxon>CS clade</taxon>
        <taxon>Sphaeropleales</taxon>
        <taxon>Selenastraceae</taxon>
        <taxon>Monoraphidium</taxon>
    </lineage>
</organism>
<reference evidence="3 4" key="1">
    <citation type="journal article" date="2013" name="BMC Genomics">
        <title>Reconstruction of the lipid metabolism for the microalga Monoraphidium neglectum from its genome sequence reveals characteristics suitable for biofuel production.</title>
        <authorList>
            <person name="Bogen C."/>
            <person name="Al-Dilaimi A."/>
            <person name="Albersmeier A."/>
            <person name="Wichmann J."/>
            <person name="Grundmann M."/>
            <person name="Rupp O."/>
            <person name="Lauersen K.J."/>
            <person name="Blifernez-Klassen O."/>
            <person name="Kalinowski J."/>
            <person name="Goesmann A."/>
            <person name="Mussgnug J.H."/>
            <person name="Kruse O."/>
        </authorList>
    </citation>
    <scope>NUCLEOTIDE SEQUENCE [LARGE SCALE GENOMIC DNA]</scope>
    <source>
        <strain evidence="3 4">SAG 48.87</strain>
    </source>
</reference>
<feature type="region of interest" description="Disordered" evidence="1">
    <location>
        <begin position="315"/>
        <end position="337"/>
    </location>
</feature>
<dbReference type="Gene3D" id="3.40.50.620">
    <property type="entry name" value="HUPs"/>
    <property type="match status" value="1"/>
</dbReference>